<dbReference type="Proteomes" id="UP001054945">
    <property type="component" value="Unassembled WGS sequence"/>
</dbReference>
<proteinExistence type="predicted"/>
<dbReference type="EMBL" id="BPLR01004818">
    <property type="protein sequence ID" value="GIX97784.1"/>
    <property type="molecule type" value="Genomic_DNA"/>
</dbReference>
<gene>
    <name evidence="1" type="ORF">CEXT_225551</name>
</gene>
<dbReference type="AlphaFoldDB" id="A0AAV4PPM9"/>
<protein>
    <submittedName>
        <fullName evidence="1">Uncharacterized protein</fullName>
    </submittedName>
</protein>
<comment type="caution">
    <text evidence="1">The sequence shown here is derived from an EMBL/GenBank/DDBJ whole genome shotgun (WGS) entry which is preliminary data.</text>
</comment>
<evidence type="ECO:0000313" key="1">
    <source>
        <dbReference type="EMBL" id="GIX97784.1"/>
    </source>
</evidence>
<evidence type="ECO:0000313" key="2">
    <source>
        <dbReference type="Proteomes" id="UP001054945"/>
    </source>
</evidence>
<reference evidence="1 2" key="1">
    <citation type="submission" date="2021-06" db="EMBL/GenBank/DDBJ databases">
        <title>Caerostris extrusa draft genome.</title>
        <authorList>
            <person name="Kono N."/>
            <person name="Arakawa K."/>
        </authorList>
    </citation>
    <scope>NUCLEOTIDE SEQUENCE [LARGE SCALE GENOMIC DNA]</scope>
</reference>
<accession>A0AAV4PPM9</accession>
<name>A0AAV4PPM9_CAEEX</name>
<keyword evidence="2" id="KW-1185">Reference proteome</keyword>
<organism evidence="1 2">
    <name type="scientific">Caerostris extrusa</name>
    <name type="common">Bark spider</name>
    <name type="synonym">Caerostris bankana</name>
    <dbReference type="NCBI Taxonomy" id="172846"/>
    <lineage>
        <taxon>Eukaryota</taxon>
        <taxon>Metazoa</taxon>
        <taxon>Ecdysozoa</taxon>
        <taxon>Arthropoda</taxon>
        <taxon>Chelicerata</taxon>
        <taxon>Arachnida</taxon>
        <taxon>Araneae</taxon>
        <taxon>Araneomorphae</taxon>
        <taxon>Entelegynae</taxon>
        <taxon>Araneoidea</taxon>
        <taxon>Araneidae</taxon>
        <taxon>Caerostris</taxon>
    </lineage>
</organism>
<sequence length="79" mass="8939">MRKRANQFPLSLRRGRNDWSGAGITSRDDSGFAEVHNCREQEEIIGQEASITSRDDSGFVDVDNCRVSLQRLNEARISL</sequence>